<feature type="region of interest" description="Disordered" evidence="4">
    <location>
        <begin position="325"/>
        <end position="392"/>
    </location>
</feature>
<dbReference type="GO" id="GO:0016887">
    <property type="term" value="F:ATP hydrolysis activity"/>
    <property type="evidence" value="ECO:0007669"/>
    <property type="project" value="TreeGrafter"/>
</dbReference>
<dbReference type="RefSeq" id="XP_062622875.1">
    <property type="nucleotide sequence ID" value="XM_062766891.1"/>
</dbReference>
<evidence type="ECO:0000256" key="1">
    <source>
        <dbReference type="ARBA" id="ARBA00022801"/>
    </source>
</evidence>
<dbReference type="GO" id="GO:0003677">
    <property type="term" value="F:DNA binding"/>
    <property type="evidence" value="ECO:0007669"/>
    <property type="project" value="TreeGrafter"/>
</dbReference>
<keyword evidence="3" id="KW-0175">Coiled coil</keyword>
<dbReference type="SMART" id="SM00490">
    <property type="entry name" value="HELICc"/>
    <property type="match status" value="1"/>
</dbReference>
<dbReference type="CDD" id="cd18793">
    <property type="entry name" value="SF2_C_SNF"/>
    <property type="match status" value="1"/>
</dbReference>
<dbReference type="Pfam" id="PF00271">
    <property type="entry name" value="Helicase_C"/>
    <property type="match status" value="1"/>
</dbReference>
<dbReference type="Gene3D" id="3.40.50.300">
    <property type="entry name" value="P-loop containing nucleotide triphosphate hydrolases"/>
    <property type="match status" value="1"/>
</dbReference>
<evidence type="ECO:0000256" key="3">
    <source>
        <dbReference type="SAM" id="Coils"/>
    </source>
</evidence>
<dbReference type="Proteomes" id="UP000827549">
    <property type="component" value="Chromosome 1"/>
</dbReference>
<dbReference type="InterPro" id="IPR027417">
    <property type="entry name" value="P-loop_NTPase"/>
</dbReference>
<evidence type="ECO:0000259" key="5">
    <source>
        <dbReference type="PROSITE" id="PS51194"/>
    </source>
</evidence>
<dbReference type="PROSITE" id="PS51194">
    <property type="entry name" value="HELICASE_CTER"/>
    <property type="match status" value="1"/>
</dbReference>
<feature type="compositionally biased region" description="Basic and acidic residues" evidence="4">
    <location>
        <begin position="254"/>
        <end position="267"/>
    </location>
</feature>
<dbReference type="SUPFAM" id="SSF52540">
    <property type="entry name" value="P-loop containing nucleoside triphosphate hydrolases"/>
    <property type="match status" value="1"/>
</dbReference>
<dbReference type="InterPro" id="IPR001650">
    <property type="entry name" value="Helicase_C-like"/>
</dbReference>
<evidence type="ECO:0000256" key="4">
    <source>
        <dbReference type="SAM" id="MobiDB-lite"/>
    </source>
</evidence>
<evidence type="ECO:0000313" key="7">
    <source>
        <dbReference type="Proteomes" id="UP000827549"/>
    </source>
</evidence>
<keyword evidence="2" id="KW-0539">Nucleus</keyword>
<dbReference type="EMBL" id="CP086714">
    <property type="protein sequence ID" value="WOO76843.1"/>
    <property type="molecule type" value="Genomic_DNA"/>
</dbReference>
<evidence type="ECO:0000313" key="6">
    <source>
        <dbReference type="EMBL" id="WOO76843.1"/>
    </source>
</evidence>
<reference evidence="6" key="1">
    <citation type="submission" date="2023-10" db="EMBL/GenBank/DDBJ databases">
        <authorList>
            <person name="Noh H."/>
        </authorList>
    </citation>
    <scope>NUCLEOTIDE SEQUENCE</scope>
    <source>
        <strain evidence="6">DUCC4014</strain>
    </source>
</reference>
<proteinExistence type="predicted"/>
<dbReference type="AlphaFoldDB" id="A0AAF1BML7"/>
<feature type="compositionally biased region" description="Acidic residues" evidence="4">
    <location>
        <begin position="382"/>
        <end position="392"/>
    </location>
</feature>
<dbReference type="PANTHER" id="PTHR45623:SF17">
    <property type="entry name" value="CHROMODOMAIN-HELICASE-DNA-BINDING PROTEIN 3-RELATED"/>
    <property type="match status" value="1"/>
</dbReference>
<keyword evidence="1" id="KW-0378">Hydrolase</keyword>
<dbReference type="GO" id="GO:0042393">
    <property type="term" value="F:histone binding"/>
    <property type="evidence" value="ECO:0007669"/>
    <property type="project" value="TreeGrafter"/>
</dbReference>
<organism evidence="6 7">
    <name type="scientific">Vanrija pseudolonga</name>
    <dbReference type="NCBI Taxonomy" id="143232"/>
    <lineage>
        <taxon>Eukaryota</taxon>
        <taxon>Fungi</taxon>
        <taxon>Dikarya</taxon>
        <taxon>Basidiomycota</taxon>
        <taxon>Agaricomycotina</taxon>
        <taxon>Tremellomycetes</taxon>
        <taxon>Trichosporonales</taxon>
        <taxon>Trichosporonaceae</taxon>
        <taxon>Vanrija</taxon>
    </lineage>
</organism>
<keyword evidence="7" id="KW-1185">Reference proteome</keyword>
<dbReference type="GO" id="GO:0003682">
    <property type="term" value="F:chromatin binding"/>
    <property type="evidence" value="ECO:0007669"/>
    <property type="project" value="TreeGrafter"/>
</dbReference>
<accession>A0AAF1BML7</accession>
<dbReference type="GO" id="GO:0005634">
    <property type="term" value="C:nucleus"/>
    <property type="evidence" value="ECO:0007669"/>
    <property type="project" value="TreeGrafter"/>
</dbReference>
<dbReference type="GO" id="GO:0000785">
    <property type="term" value="C:chromatin"/>
    <property type="evidence" value="ECO:0007669"/>
    <property type="project" value="TreeGrafter"/>
</dbReference>
<protein>
    <submittedName>
        <fullName evidence="6">Chromatin remodeling factor mit1</fullName>
    </submittedName>
</protein>
<evidence type="ECO:0000256" key="2">
    <source>
        <dbReference type="ARBA" id="ARBA00023242"/>
    </source>
</evidence>
<sequence length="630" mass="70701">MKRAGSINNILMELRKVCQHPYLVDPSLENLDLSPEEQQKRLTDASGKLLFLKKLLPSLKARGRRVLLFSQFKIALDRIEDFIIGEGYKYLRLDGDVSQVRRQKGMDKFNADNSDYFIFLLTTRAGGVGINLATADTVVVHDPDFNPHQDLQAIARSHRYGQKKSVLVFKLMSENAVESQIMANGKKKLVLDHLVVQKMGQETEEGELDDLLLYGAEAISKADETAQDRVWTTQKVDELIDGAEKEAEEEAKRLAEREKEKEREKAQGKTGTKEAMGFSFAKVWETNEGKLRDEADQNDSEEPQDFDENSWLAFIENADKELERQRAEELAAETSKGRLRRKTQPKSYVIDDEPDTPKKGRPKGKGKGKDDNSDNEFVAPTQDEESEDEVSDEIDYSDLSYGERHSLGGVLAGKLAGRQKLTKHEKELLRAHKQGRRLAAQQAQAANGIAGPGPSTLAQGAEGGDHEILHRMQNPPTQIPCPVVKAGPESIEEALKRFTASDAVYAVLKQILRVLQMGRSTASTCPYCGLRCGQAVRACAEERGTRKDLKEKIRGLEEQMTRYNARIDQNREQLRALGRTGAGTSAQTQADVLIREINEITGQIEQVREVIDPLYKAYLEWPKEDRPSNN</sequence>
<feature type="coiled-coil region" evidence="3">
    <location>
        <begin position="539"/>
        <end position="610"/>
    </location>
</feature>
<feature type="domain" description="Helicase C-terminal" evidence="5">
    <location>
        <begin position="51"/>
        <end position="202"/>
    </location>
</feature>
<feature type="region of interest" description="Disordered" evidence="4">
    <location>
        <begin position="254"/>
        <end position="280"/>
    </location>
</feature>
<dbReference type="GeneID" id="87803716"/>
<gene>
    <name evidence="6" type="primary">mit1</name>
    <name evidence="6" type="ORF">LOC62_01G000458</name>
</gene>
<dbReference type="PANTHER" id="PTHR45623">
    <property type="entry name" value="CHROMODOMAIN-HELICASE-DNA-BINDING PROTEIN 3-RELATED-RELATED"/>
    <property type="match status" value="1"/>
</dbReference>
<dbReference type="InterPro" id="IPR049730">
    <property type="entry name" value="SNF2/RAD54-like_C"/>
</dbReference>
<dbReference type="GO" id="GO:0140658">
    <property type="term" value="F:ATP-dependent chromatin remodeler activity"/>
    <property type="evidence" value="ECO:0007669"/>
    <property type="project" value="TreeGrafter"/>
</dbReference>
<name>A0AAF1BML7_9TREE</name>